<dbReference type="Proteomes" id="UP000054928">
    <property type="component" value="Unassembled WGS sequence"/>
</dbReference>
<protein>
    <submittedName>
        <fullName evidence="1">Uncharacterized protein</fullName>
    </submittedName>
</protein>
<accession>A0A0P1AL93</accession>
<dbReference type="EMBL" id="CCYD01000553">
    <property type="protein sequence ID" value="CEG41654.1"/>
    <property type="molecule type" value="Genomic_DNA"/>
</dbReference>
<proteinExistence type="predicted"/>
<reference evidence="2" key="1">
    <citation type="submission" date="2014-09" db="EMBL/GenBank/DDBJ databases">
        <authorList>
            <person name="Sharma Rahul"/>
            <person name="Thines Marco"/>
        </authorList>
    </citation>
    <scope>NUCLEOTIDE SEQUENCE [LARGE SCALE GENOMIC DNA]</scope>
</reference>
<name>A0A0P1AL93_PLAHL</name>
<dbReference type="AlphaFoldDB" id="A0A0P1AL93"/>
<evidence type="ECO:0000313" key="2">
    <source>
        <dbReference type="Proteomes" id="UP000054928"/>
    </source>
</evidence>
<dbReference type="RefSeq" id="XP_024578023.1">
    <property type="nucleotide sequence ID" value="XM_024727446.1"/>
</dbReference>
<sequence length="54" mass="6101">MQESQGMQLFLTPPLEELDLEHKGLIAALSLFLWKEYVFTGIKLTECEGKSSIS</sequence>
<evidence type="ECO:0000313" key="1">
    <source>
        <dbReference type="EMBL" id="CEG41654.1"/>
    </source>
</evidence>
<keyword evidence="2" id="KW-1185">Reference proteome</keyword>
<dbReference type="GeneID" id="36407041"/>
<organism evidence="1 2">
    <name type="scientific">Plasmopara halstedii</name>
    <name type="common">Downy mildew of sunflower</name>
    <dbReference type="NCBI Taxonomy" id="4781"/>
    <lineage>
        <taxon>Eukaryota</taxon>
        <taxon>Sar</taxon>
        <taxon>Stramenopiles</taxon>
        <taxon>Oomycota</taxon>
        <taxon>Peronosporomycetes</taxon>
        <taxon>Peronosporales</taxon>
        <taxon>Peronosporaceae</taxon>
        <taxon>Plasmopara</taxon>
    </lineage>
</organism>